<dbReference type="Proteomes" id="UP000195607">
    <property type="component" value="Chromosome I"/>
</dbReference>
<keyword evidence="6" id="KW-0378">Hydrolase</keyword>
<dbReference type="Proteomes" id="UP000187822">
    <property type="component" value="Chromosome I"/>
</dbReference>
<keyword evidence="8" id="KW-1185">Reference proteome</keyword>
<dbReference type="Pfam" id="PF01935">
    <property type="entry name" value="DUF87"/>
    <property type="match status" value="1"/>
</dbReference>
<comment type="similarity">
    <text evidence="1">Belongs to the HerA family.</text>
</comment>
<gene>
    <name evidence="7" type="ORF">CPM_0647</name>
    <name evidence="6" type="ORF">CSP5_0669</name>
</gene>
<comment type="catalytic activity">
    <reaction evidence="2">
        <text>Couples ATP hydrolysis with the unwinding of duplex DNA by translocating in the 3'-5' direction.</text>
        <dbReference type="EC" id="5.6.2.4"/>
    </reaction>
</comment>
<dbReference type="PANTHER" id="PTHR42957">
    <property type="entry name" value="HELICASE MJ1565-RELATED"/>
    <property type="match status" value="1"/>
</dbReference>
<comment type="catalytic activity">
    <reaction evidence="4">
        <text>ATP + H2O = ADP + phosphate + H(+)</text>
        <dbReference type="Rhea" id="RHEA:13065"/>
        <dbReference type="ChEBI" id="CHEBI:15377"/>
        <dbReference type="ChEBI" id="CHEBI:15378"/>
        <dbReference type="ChEBI" id="CHEBI:30616"/>
        <dbReference type="ChEBI" id="CHEBI:43474"/>
        <dbReference type="ChEBI" id="CHEBI:456216"/>
        <dbReference type="EC" id="5.6.2.4"/>
    </reaction>
</comment>
<sequence length="515" mass="58058">MLKQGVKDVQESDFDIGYVTGQSESEYFQFVISPEAVLKRWEYITVVQQGRSIIGRVEKLLSFSDLIGQSIDFETVKKLNSTKIREIVDVARARTVGSITDDGRVLKSNRELIRPGTPVRRSTENEMKTLFGYSEDGNLELGSLTDYDNVRTGISINGMRRHVAIMAQTGAGKSNTAAVLIEELAKAGATIVVLDPHADYSLMKASKSMANITKVFKTPMSTGRYGTELNSLTERFSLRFQDLEEDDLFNIMRIDEQWTNMREIVRRLYSNIKGKGNFEDFMRAYESMPLQDKSKIAGRIALLKAVKDIFTDVTTPVESYLRPGQLSILDLSGLDQDIISYFCLKVLDEIYDQKTSGNFRYPVFFFIEEAHNFVGRETVGKLPLLIKKIAAEGRKFGTFLVVITQRPGKIDQDVLSQCNSQIILRVTNPMDQKAIEESCESVSESIINDLPSLNTGEAVLVGEFVRFPVIIKVRRRETREGGGDIDILPLMKESKMLREKATSPEKNRDFIKGLV</sequence>
<evidence type="ECO:0000313" key="6">
    <source>
        <dbReference type="EMBL" id="SIM51219.1"/>
    </source>
</evidence>
<keyword evidence="6" id="KW-0347">Helicase</keyword>
<dbReference type="PANTHER" id="PTHR42957:SF1">
    <property type="entry name" value="HELICASE MJ1565-RELATED"/>
    <property type="match status" value="1"/>
</dbReference>
<evidence type="ECO:0000313" key="9">
    <source>
        <dbReference type="Proteomes" id="UP000195607"/>
    </source>
</evidence>
<reference evidence="7" key="3">
    <citation type="submission" date="2016-06" db="EMBL/GenBank/DDBJ databases">
        <authorList>
            <person name="Olsen C.W."/>
            <person name="Carey S."/>
            <person name="Hinshaw L."/>
            <person name="Karasin A.I."/>
        </authorList>
    </citation>
    <scope>NUCLEOTIDE SEQUENCE [LARGE SCALE GENOMIC DNA]</scope>
    <source>
        <strain evidence="7">PM4</strain>
    </source>
</reference>
<accession>A0A1N5TTF5</accession>
<name>A0A1N5TTF5_9ARCH</name>
<evidence type="ECO:0000256" key="4">
    <source>
        <dbReference type="ARBA" id="ARBA00048988"/>
    </source>
</evidence>
<dbReference type="InterPro" id="IPR008571">
    <property type="entry name" value="HerA-like"/>
</dbReference>
<dbReference type="EMBL" id="LT671858">
    <property type="protein sequence ID" value="SIM51219.1"/>
    <property type="molecule type" value="Genomic_DNA"/>
</dbReference>
<evidence type="ECO:0000259" key="5">
    <source>
        <dbReference type="Pfam" id="PF01935"/>
    </source>
</evidence>
<evidence type="ECO:0000313" key="7">
    <source>
        <dbReference type="EMBL" id="SJK84516.1"/>
    </source>
</evidence>
<dbReference type="SUPFAM" id="SSF52540">
    <property type="entry name" value="P-loop containing nucleoside triphosphate hydrolases"/>
    <property type="match status" value="1"/>
</dbReference>
<evidence type="ECO:0000256" key="2">
    <source>
        <dbReference type="ARBA" id="ARBA00034617"/>
    </source>
</evidence>
<evidence type="ECO:0000256" key="3">
    <source>
        <dbReference type="ARBA" id="ARBA00048954"/>
    </source>
</evidence>
<evidence type="ECO:0000256" key="1">
    <source>
        <dbReference type="ARBA" id="ARBA00007816"/>
    </source>
</evidence>
<dbReference type="Gene3D" id="3.40.50.300">
    <property type="entry name" value="P-loop containing nucleotide triphosphate hydrolases"/>
    <property type="match status" value="2"/>
</dbReference>
<dbReference type="KEGG" id="cdiv:CPM_0647"/>
<dbReference type="STRING" id="1673428.CPM_0647"/>
<dbReference type="GO" id="GO:0043138">
    <property type="term" value="F:3'-5' DNA helicase activity"/>
    <property type="evidence" value="ECO:0007669"/>
    <property type="project" value="UniProtKB-EC"/>
</dbReference>
<organism evidence="6 9">
    <name type="scientific">Cuniculiplasma divulgatum</name>
    <dbReference type="NCBI Taxonomy" id="1673428"/>
    <lineage>
        <taxon>Archaea</taxon>
        <taxon>Methanobacteriati</taxon>
        <taxon>Thermoplasmatota</taxon>
        <taxon>Thermoplasmata</taxon>
        <taxon>Thermoplasmatales</taxon>
        <taxon>Cuniculiplasmataceae</taxon>
        <taxon>Cuniculiplasma</taxon>
    </lineage>
</organism>
<dbReference type="EMBL" id="LT719092">
    <property type="protein sequence ID" value="SJK84516.1"/>
    <property type="molecule type" value="Genomic_DNA"/>
</dbReference>
<reference evidence="8" key="2">
    <citation type="submission" date="2016-06" db="EMBL/GenBank/DDBJ databases">
        <authorList>
            <person name="Toshchakov V.S."/>
        </authorList>
    </citation>
    <scope>NUCLEOTIDE SEQUENCE [LARGE SCALE GENOMIC DNA]</scope>
    <source>
        <strain>PM4 (JCM 30641</strain>
        <strain evidence="8">\VKM B-2940)</strain>
    </source>
</reference>
<dbReference type="AlphaFoldDB" id="A0A1N5TTF5"/>
<feature type="domain" description="Helicase HerA central" evidence="5">
    <location>
        <begin position="139"/>
        <end position="349"/>
    </location>
</feature>
<keyword evidence="6" id="KW-0547">Nucleotide-binding</keyword>
<evidence type="ECO:0000313" key="8">
    <source>
        <dbReference type="Proteomes" id="UP000187822"/>
    </source>
</evidence>
<comment type="catalytic activity">
    <reaction evidence="3">
        <text>ATP + H2O = ADP + phosphate + H(+)</text>
        <dbReference type="Rhea" id="RHEA:13065"/>
        <dbReference type="ChEBI" id="CHEBI:15377"/>
        <dbReference type="ChEBI" id="CHEBI:15378"/>
        <dbReference type="ChEBI" id="CHEBI:30616"/>
        <dbReference type="ChEBI" id="CHEBI:43474"/>
        <dbReference type="ChEBI" id="CHEBI:456216"/>
        <dbReference type="EC" id="5.6.2.3"/>
    </reaction>
</comment>
<protein>
    <submittedName>
        <fullName evidence="6">HerA helicase</fullName>
    </submittedName>
</protein>
<keyword evidence="6" id="KW-0067">ATP-binding</keyword>
<reference evidence="6 9" key="1">
    <citation type="submission" date="2016-04" db="EMBL/GenBank/DDBJ databases">
        <authorList>
            <person name="Evans L.H."/>
            <person name="Alamgir A."/>
            <person name="Owens N."/>
            <person name="Weber N.D."/>
            <person name="Virtaneva K."/>
            <person name="Barbian K."/>
            <person name="Babar A."/>
            <person name="Rosenke K."/>
        </authorList>
    </citation>
    <scope>NUCLEOTIDE SEQUENCE [LARGE SCALE GENOMIC DNA]</scope>
    <source>
        <strain evidence="6">S5</strain>
        <strain evidence="9">S5(T) (JCM 30642 \VKM B-2941)</strain>
    </source>
</reference>
<proteinExistence type="inferred from homology"/>
<dbReference type="InterPro" id="IPR027417">
    <property type="entry name" value="P-loop_NTPase"/>
</dbReference>
<dbReference type="InterPro" id="IPR002789">
    <property type="entry name" value="HerA_central"/>
</dbReference>
<dbReference type="GO" id="GO:0043139">
    <property type="term" value="F:5'-3' DNA helicase activity"/>
    <property type="evidence" value="ECO:0007669"/>
    <property type="project" value="UniProtKB-EC"/>
</dbReference>